<accession>A0A1F5YI97</accession>
<protein>
    <recommendedName>
        <fullName evidence="1">PIN domain-containing protein</fullName>
    </recommendedName>
</protein>
<dbReference type="PANTHER" id="PTHR42188">
    <property type="entry name" value="23S RRNA-SPECIFIC ENDONUCLEASE VAPC20"/>
    <property type="match status" value="1"/>
</dbReference>
<feature type="domain" description="PIN" evidence="1">
    <location>
        <begin position="3"/>
        <end position="131"/>
    </location>
</feature>
<dbReference type="Gene3D" id="3.40.50.1010">
    <property type="entry name" value="5'-nuclease"/>
    <property type="match status" value="1"/>
</dbReference>
<dbReference type="Proteomes" id="UP000177396">
    <property type="component" value="Unassembled WGS sequence"/>
</dbReference>
<name>A0A1F5YI97_9BACT</name>
<dbReference type="Pfam" id="PF01850">
    <property type="entry name" value="PIN"/>
    <property type="match status" value="1"/>
</dbReference>
<gene>
    <name evidence="2" type="ORF">A2153_01995</name>
</gene>
<comment type="caution">
    <text evidence="2">The sequence shown here is derived from an EMBL/GenBank/DDBJ whole genome shotgun (WGS) entry which is preliminary data.</text>
</comment>
<dbReference type="EMBL" id="MFJB01000044">
    <property type="protein sequence ID" value="OGF99900.1"/>
    <property type="molecule type" value="Genomic_DNA"/>
</dbReference>
<evidence type="ECO:0000259" key="1">
    <source>
        <dbReference type="Pfam" id="PF01850"/>
    </source>
</evidence>
<dbReference type="AlphaFoldDB" id="A0A1F5YI97"/>
<proteinExistence type="predicted"/>
<reference evidence="2 3" key="1">
    <citation type="journal article" date="2016" name="Nat. Commun.">
        <title>Thousands of microbial genomes shed light on interconnected biogeochemical processes in an aquifer system.</title>
        <authorList>
            <person name="Anantharaman K."/>
            <person name="Brown C.T."/>
            <person name="Hug L.A."/>
            <person name="Sharon I."/>
            <person name="Castelle C.J."/>
            <person name="Probst A.J."/>
            <person name="Thomas B.C."/>
            <person name="Singh A."/>
            <person name="Wilkins M.J."/>
            <person name="Karaoz U."/>
            <person name="Brodie E.L."/>
            <person name="Williams K.H."/>
            <person name="Hubbard S.S."/>
            <person name="Banfield J.F."/>
        </authorList>
    </citation>
    <scope>NUCLEOTIDE SEQUENCE [LARGE SCALE GENOMIC DNA]</scope>
</reference>
<evidence type="ECO:0000313" key="3">
    <source>
        <dbReference type="Proteomes" id="UP000177396"/>
    </source>
</evidence>
<dbReference type="GO" id="GO:0016075">
    <property type="term" value="P:rRNA catabolic process"/>
    <property type="evidence" value="ECO:0007669"/>
    <property type="project" value="TreeGrafter"/>
</dbReference>
<dbReference type="InterPro" id="IPR039018">
    <property type="entry name" value="VapC20-like"/>
</dbReference>
<sequence>MKIFIDAGAFLALEIQNDQNHLLAKRYFNSLKNKRALFFTNDYVLDEAYTRLIYDLHLNIAYTFHKYISQLLKENQLSLLEVEPAVREKAWHELLKFSEHKLSFTDGVIIVHFRKYHLDEIFTFDRHFRNINLPTNLL</sequence>
<organism evidence="2 3">
    <name type="scientific">Candidatus Gottesmanbacteria bacterium RBG_16_38_7b</name>
    <dbReference type="NCBI Taxonomy" id="1798372"/>
    <lineage>
        <taxon>Bacteria</taxon>
        <taxon>Candidatus Gottesmaniibacteriota</taxon>
    </lineage>
</organism>
<evidence type="ECO:0000313" key="2">
    <source>
        <dbReference type="EMBL" id="OGF99900.1"/>
    </source>
</evidence>
<dbReference type="InterPro" id="IPR029060">
    <property type="entry name" value="PIN-like_dom_sf"/>
</dbReference>
<dbReference type="InterPro" id="IPR002716">
    <property type="entry name" value="PIN_dom"/>
</dbReference>
<dbReference type="SUPFAM" id="SSF88723">
    <property type="entry name" value="PIN domain-like"/>
    <property type="match status" value="1"/>
</dbReference>
<dbReference type="GO" id="GO:0004521">
    <property type="term" value="F:RNA endonuclease activity"/>
    <property type="evidence" value="ECO:0007669"/>
    <property type="project" value="InterPro"/>
</dbReference>
<dbReference type="PANTHER" id="PTHR42188:SF1">
    <property type="entry name" value="23S RRNA-SPECIFIC ENDONUCLEASE VAPC20"/>
    <property type="match status" value="1"/>
</dbReference>